<comment type="caution">
    <text evidence="1">The sequence shown here is derived from an EMBL/GenBank/DDBJ whole genome shotgun (WGS) entry which is preliminary data.</text>
</comment>
<dbReference type="AlphaFoldDB" id="A0A4Z1ELU9"/>
<reference evidence="1 2" key="1">
    <citation type="submission" date="2017-12" db="EMBL/GenBank/DDBJ databases">
        <title>Comparative genomics of Botrytis spp.</title>
        <authorList>
            <person name="Valero-Jimenez C.A."/>
            <person name="Tapia P."/>
            <person name="Veloso J."/>
            <person name="Silva-Moreno E."/>
            <person name="Staats M."/>
            <person name="Valdes J.H."/>
            <person name="Van Kan J.A.L."/>
        </authorList>
    </citation>
    <scope>NUCLEOTIDE SEQUENCE [LARGE SCALE GENOMIC DNA]</scope>
    <source>
        <strain evidence="1 2">Bt9001</strain>
    </source>
</reference>
<evidence type="ECO:0000313" key="1">
    <source>
        <dbReference type="EMBL" id="TGO13275.1"/>
    </source>
</evidence>
<protein>
    <recommendedName>
        <fullName evidence="3">F-box domain-containing protein</fullName>
    </recommendedName>
</protein>
<gene>
    <name evidence="1" type="ORF">BTUL_0073g00430</name>
</gene>
<evidence type="ECO:0000313" key="2">
    <source>
        <dbReference type="Proteomes" id="UP000297777"/>
    </source>
</evidence>
<keyword evidence="2" id="KW-1185">Reference proteome</keyword>
<dbReference type="SUPFAM" id="SSF81383">
    <property type="entry name" value="F-box domain"/>
    <property type="match status" value="1"/>
</dbReference>
<organism evidence="1 2">
    <name type="scientific">Botrytis tulipae</name>
    <dbReference type="NCBI Taxonomy" id="87230"/>
    <lineage>
        <taxon>Eukaryota</taxon>
        <taxon>Fungi</taxon>
        <taxon>Dikarya</taxon>
        <taxon>Ascomycota</taxon>
        <taxon>Pezizomycotina</taxon>
        <taxon>Leotiomycetes</taxon>
        <taxon>Helotiales</taxon>
        <taxon>Sclerotiniaceae</taxon>
        <taxon>Botrytis</taxon>
    </lineage>
</organism>
<name>A0A4Z1ELU9_9HELO</name>
<dbReference type="OrthoDB" id="5339734at2759"/>
<sequence>MVGFVALSDELLSIIVSLVPSGSLRSLSLASRAFSRCSTPQLYRYIYLWQPGKSSYNAPSFPDWRSRYQHLRSSPYYDTDQIYGTTRIFDLDLFLRTVTESEVIRSYVVGASITYRSNQEESVFSVVQLLRPSLAYLHLNCALDTMFRNRALLSLANCLEVEISERDDIDKQTRDLKNVTYKGLILSSFDFHDVKLLALSGVRDWDLFMQNSPDRSSTSNITSLSLTNTVPADRGLMKLISWPKALKSFRYELALSEIRKYRRFESSPRPDRFVLSAKEFSDALKPHEHCLEELFIEGHTTGDEPNFDPRQSIDLHSFTNLRYIGLPLNFLFTSQSDAADYGISYSATAISKILPPALEKLHIEMNNEYVWVAFFSFIPVNKRSFGTLIDDTDLELGELSDFICEIVKNKDTQYTGLSSIVFGQSVAWCNKEIHNFEGNERCAEVSEACKAANVHISWNSLDTTP</sequence>
<accession>A0A4Z1ELU9</accession>
<proteinExistence type="predicted"/>
<dbReference type="EMBL" id="PQXH01000073">
    <property type="protein sequence ID" value="TGO13275.1"/>
    <property type="molecule type" value="Genomic_DNA"/>
</dbReference>
<dbReference type="Proteomes" id="UP000297777">
    <property type="component" value="Unassembled WGS sequence"/>
</dbReference>
<dbReference type="InterPro" id="IPR036047">
    <property type="entry name" value="F-box-like_dom_sf"/>
</dbReference>
<evidence type="ECO:0008006" key="3">
    <source>
        <dbReference type="Google" id="ProtNLM"/>
    </source>
</evidence>